<evidence type="ECO:0000313" key="2">
    <source>
        <dbReference type="Proteomes" id="UP000050741"/>
    </source>
</evidence>
<feature type="chain" id="PRO_5008147666" evidence="1">
    <location>
        <begin position="23"/>
        <end position="80"/>
    </location>
</feature>
<organism evidence="2 3">
    <name type="scientific">Globodera pallida</name>
    <name type="common">Potato cyst nematode worm</name>
    <name type="synonym">Heterodera pallida</name>
    <dbReference type="NCBI Taxonomy" id="36090"/>
    <lineage>
        <taxon>Eukaryota</taxon>
        <taxon>Metazoa</taxon>
        <taxon>Ecdysozoa</taxon>
        <taxon>Nematoda</taxon>
        <taxon>Chromadorea</taxon>
        <taxon>Rhabditida</taxon>
        <taxon>Tylenchina</taxon>
        <taxon>Tylenchomorpha</taxon>
        <taxon>Tylenchoidea</taxon>
        <taxon>Heteroderidae</taxon>
        <taxon>Heteroderinae</taxon>
        <taxon>Globodera</taxon>
    </lineage>
</organism>
<dbReference type="WBParaSite" id="GPLIN_001261400">
    <property type="protein sequence ID" value="GPLIN_001261400"/>
    <property type="gene ID" value="GPLIN_001261400"/>
</dbReference>
<dbReference type="AlphaFoldDB" id="A0A183CIA8"/>
<reference evidence="2" key="2">
    <citation type="submission" date="2014-05" db="EMBL/GenBank/DDBJ databases">
        <title>The genome and life-stage specific transcriptomes of Globodera pallida elucidate key aspects of plant parasitism by a cyst nematode.</title>
        <authorList>
            <person name="Cotton J.A."/>
            <person name="Lilley C.J."/>
            <person name="Jones L.M."/>
            <person name="Kikuchi T."/>
            <person name="Reid A.J."/>
            <person name="Thorpe P."/>
            <person name="Tsai I.J."/>
            <person name="Beasley H."/>
            <person name="Blok V."/>
            <person name="Cock P.J.A."/>
            <person name="Van den Akker S.E."/>
            <person name="Holroyd N."/>
            <person name="Hunt M."/>
            <person name="Mantelin S."/>
            <person name="Naghra H."/>
            <person name="Pain A."/>
            <person name="Palomares-Rius J.E."/>
            <person name="Zarowiecki M."/>
            <person name="Berriman M."/>
            <person name="Jones J.T."/>
            <person name="Urwin P.E."/>
        </authorList>
    </citation>
    <scope>NUCLEOTIDE SEQUENCE [LARGE SCALE GENOMIC DNA]</scope>
    <source>
        <strain evidence="2">Lindley</strain>
    </source>
</reference>
<accession>A0A183CIA8</accession>
<reference evidence="2" key="1">
    <citation type="submission" date="2013-12" db="EMBL/GenBank/DDBJ databases">
        <authorList>
            <person name="Aslett M."/>
        </authorList>
    </citation>
    <scope>NUCLEOTIDE SEQUENCE [LARGE SCALE GENOMIC DNA]</scope>
    <source>
        <strain evidence="2">Lindley</strain>
    </source>
</reference>
<feature type="signal peptide" evidence="1">
    <location>
        <begin position="1"/>
        <end position="22"/>
    </location>
</feature>
<protein>
    <submittedName>
        <fullName evidence="3">ZP domain-containing protein</fullName>
    </submittedName>
</protein>
<evidence type="ECO:0000313" key="3">
    <source>
        <dbReference type="WBParaSite" id="GPLIN_001261400"/>
    </source>
</evidence>
<dbReference type="Proteomes" id="UP000050741">
    <property type="component" value="Unassembled WGS sequence"/>
</dbReference>
<keyword evidence="1" id="KW-0732">Signal</keyword>
<proteinExistence type="predicted"/>
<reference evidence="3" key="3">
    <citation type="submission" date="2016-06" db="UniProtKB">
        <authorList>
            <consortium name="WormBaseParasite"/>
        </authorList>
    </citation>
    <scope>IDENTIFICATION</scope>
</reference>
<name>A0A183CIA8_GLOPA</name>
<keyword evidence="2" id="KW-1185">Reference proteome</keyword>
<evidence type="ECO:0000256" key="1">
    <source>
        <dbReference type="SAM" id="SignalP"/>
    </source>
</evidence>
<sequence>MNNALICFILIIIYGNFDGVFAVSKSLLTDRTNGLHVFNTLHLHCAEGDQNSSEAEPKGHQLHFRIDEGFCGGAQEFGNH</sequence>